<reference evidence="1" key="1">
    <citation type="submission" date="2024-01" db="EMBL/GenBank/DDBJ databases">
        <title>New evidence supports the origin of RcGTA from prophage.</title>
        <authorList>
            <person name="Xu Y."/>
            <person name="Liu B."/>
            <person name="Chen F."/>
        </authorList>
    </citation>
    <scope>NUCLEOTIDE SEQUENCE</scope>
</reference>
<dbReference type="EMBL" id="PP232116">
    <property type="protein sequence ID" value="XAG98225.1"/>
    <property type="molecule type" value="Genomic_DNA"/>
</dbReference>
<gene>
    <name evidence="1" type="ORF">vBMseSP1_gp21</name>
</gene>
<sequence>MAEFDHCTFARDVRAALEERGQSFGQACAAHAGLDKAMLSRAVHEQKLSAANVLLLCGAFALDPFAYLVERPRLTLKSIAKQAVTQSVQRETQETRP</sequence>
<organism evidence="1">
    <name type="scientific">Mesorhizobium phage vB_MseS-P1</name>
    <dbReference type="NCBI Taxonomy" id="3120101"/>
    <lineage>
        <taxon>Viruses</taxon>
    </lineage>
</organism>
<name>A0AB38ZLK0_9VIRU</name>
<proteinExistence type="predicted"/>
<evidence type="ECO:0000313" key="1">
    <source>
        <dbReference type="EMBL" id="XAG98225.1"/>
    </source>
</evidence>
<accession>A0AB38ZLK0</accession>
<protein>
    <submittedName>
        <fullName evidence="1">Repressor</fullName>
    </submittedName>
</protein>